<name>A0A0L0GCA2_9EUKA</name>
<sequence length="113" mass="12472">MVSTWATEEIALSCGGVFIDVSTQDKDTVAEQQREHAVLGIGKGTLSQRLMETSGVGHISTGEMLRDEVEAKTPLGLEVASIMDQGQLVEPHIVMRMLREYLQTQPGRYLDRV</sequence>
<evidence type="ECO:0000313" key="4">
    <source>
        <dbReference type="EMBL" id="KNC86615.1"/>
    </source>
</evidence>
<evidence type="ECO:0000256" key="3">
    <source>
        <dbReference type="ARBA" id="ARBA00022777"/>
    </source>
</evidence>
<dbReference type="OrthoDB" id="442176at2759"/>
<dbReference type="PANTHER" id="PTHR23359">
    <property type="entry name" value="NUCLEOTIDE KINASE"/>
    <property type="match status" value="1"/>
</dbReference>
<evidence type="ECO:0000256" key="2">
    <source>
        <dbReference type="ARBA" id="ARBA00022741"/>
    </source>
</evidence>
<dbReference type="GeneID" id="25901748"/>
<gene>
    <name evidence="4" type="ORF">SARC_01244</name>
</gene>
<dbReference type="EMBL" id="KQ241644">
    <property type="protein sequence ID" value="KNC86615.1"/>
    <property type="molecule type" value="Genomic_DNA"/>
</dbReference>
<dbReference type="Pfam" id="PF00406">
    <property type="entry name" value="ADK"/>
    <property type="match status" value="1"/>
</dbReference>
<dbReference type="GO" id="GO:0005524">
    <property type="term" value="F:ATP binding"/>
    <property type="evidence" value="ECO:0007669"/>
    <property type="project" value="InterPro"/>
</dbReference>
<dbReference type="Proteomes" id="UP000054560">
    <property type="component" value="Unassembled WGS sequence"/>
</dbReference>
<evidence type="ECO:0000313" key="5">
    <source>
        <dbReference type="Proteomes" id="UP000054560"/>
    </source>
</evidence>
<reference evidence="4 5" key="1">
    <citation type="submission" date="2011-02" db="EMBL/GenBank/DDBJ databases">
        <title>The Genome Sequence of Sphaeroforma arctica JP610.</title>
        <authorList>
            <consortium name="The Broad Institute Genome Sequencing Platform"/>
            <person name="Russ C."/>
            <person name="Cuomo C."/>
            <person name="Young S.K."/>
            <person name="Zeng Q."/>
            <person name="Gargeya S."/>
            <person name="Alvarado L."/>
            <person name="Berlin A."/>
            <person name="Chapman S.B."/>
            <person name="Chen Z."/>
            <person name="Freedman E."/>
            <person name="Gellesch M."/>
            <person name="Goldberg J."/>
            <person name="Griggs A."/>
            <person name="Gujja S."/>
            <person name="Heilman E."/>
            <person name="Heiman D."/>
            <person name="Howarth C."/>
            <person name="Mehta T."/>
            <person name="Neiman D."/>
            <person name="Pearson M."/>
            <person name="Roberts A."/>
            <person name="Saif S."/>
            <person name="Shea T."/>
            <person name="Shenoy N."/>
            <person name="Sisk P."/>
            <person name="Stolte C."/>
            <person name="Sykes S."/>
            <person name="White J."/>
            <person name="Yandava C."/>
            <person name="Burger G."/>
            <person name="Gray M.W."/>
            <person name="Holland P.W.H."/>
            <person name="King N."/>
            <person name="Lang F.B.F."/>
            <person name="Roger A.J."/>
            <person name="Ruiz-Trillo I."/>
            <person name="Haas B."/>
            <person name="Nusbaum C."/>
            <person name="Birren B."/>
        </authorList>
    </citation>
    <scope>NUCLEOTIDE SEQUENCE [LARGE SCALE GENOMIC DNA]</scope>
    <source>
        <strain evidence="4 5">JP610</strain>
    </source>
</reference>
<dbReference type="GO" id="GO:0006139">
    <property type="term" value="P:nucleobase-containing compound metabolic process"/>
    <property type="evidence" value="ECO:0007669"/>
    <property type="project" value="InterPro"/>
</dbReference>
<keyword evidence="3" id="KW-0418">Kinase</keyword>
<dbReference type="STRING" id="667725.A0A0L0GCA2"/>
<dbReference type="InterPro" id="IPR000850">
    <property type="entry name" value="Adenylat/UMP-CMP_kin"/>
</dbReference>
<dbReference type="RefSeq" id="XP_014160517.1">
    <property type="nucleotide sequence ID" value="XM_014305042.1"/>
</dbReference>
<evidence type="ECO:0008006" key="6">
    <source>
        <dbReference type="Google" id="ProtNLM"/>
    </source>
</evidence>
<dbReference type="Gene3D" id="3.40.50.300">
    <property type="entry name" value="P-loop containing nucleotide triphosphate hydrolases"/>
    <property type="match status" value="1"/>
</dbReference>
<dbReference type="InterPro" id="IPR027417">
    <property type="entry name" value="P-loop_NTPase"/>
</dbReference>
<evidence type="ECO:0000256" key="1">
    <source>
        <dbReference type="ARBA" id="ARBA00022679"/>
    </source>
</evidence>
<keyword evidence="1" id="KW-0808">Transferase</keyword>
<dbReference type="SUPFAM" id="SSF52540">
    <property type="entry name" value="P-loop containing nucleoside triphosphate hydrolases"/>
    <property type="match status" value="1"/>
</dbReference>
<protein>
    <recommendedName>
        <fullName evidence="6">Adenylate kinase</fullName>
    </recommendedName>
</protein>
<keyword evidence="2" id="KW-0547">Nucleotide-binding</keyword>
<organism evidence="4 5">
    <name type="scientific">Sphaeroforma arctica JP610</name>
    <dbReference type="NCBI Taxonomy" id="667725"/>
    <lineage>
        <taxon>Eukaryota</taxon>
        <taxon>Ichthyosporea</taxon>
        <taxon>Ichthyophonida</taxon>
        <taxon>Sphaeroforma</taxon>
    </lineage>
</organism>
<dbReference type="GO" id="GO:0019205">
    <property type="term" value="F:nucleobase-containing compound kinase activity"/>
    <property type="evidence" value="ECO:0007669"/>
    <property type="project" value="InterPro"/>
</dbReference>
<accession>A0A0L0GCA2</accession>
<proteinExistence type="predicted"/>
<keyword evidence="5" id="KW-1185">Reference proteome</keyword>
<dbReference type="AlphaFoldDB" id="A0A0L0GCA2"/>